<feature type="region of interest" description="Disordered" evidence="1">
    <location>
        <begin position="1091"/>
        <end position="1122"/>
    </location>
</feature>
<dbReference type="GO" id="GO:0006357">
    <property type="term" value="P:regulation of transcription by RNA polymerase II"/>
    <property type="evidence" value="ECO:0007669"/>
    <property type="project" value="TreeGrafter"/>
</dbReference>
<reference evidence="3 4" key="1">
    <citation type="journal article" date="2015" name="Genome Announc.">
        <title>Draft Genome Sequence and Gene Annotation of the Entomopathogenic Fungus Verticillium hemipterigenum.</title>
        <authorList>
            <person name="Horn F."/>
            <person name="Habel A."/>
            <person name="Scharf D.H."/>
            <person name="Dworschak J."/>
            <person name="Brakhage A.A."/>
            <person name="Guthke R."/>
            <person name="Hertweck C."/>
            <person name="Linde J."/>
        </authorList>
    </citation>
    <scope>NUCLEOTIDE SEQUENCE [LARGE SCALE GENOMIC DNA]</scope>
</reference>
<evidence type="ECO:0000256" key="1">
    <source>
        <dbReference type="SAM" id="MobiDB-lite"/>
    </source>
</evidence>
<organism evidence="3 4">
    <name type="scientific">[Torrubiella] hemipterigena</name>
    <dbReference type="NCBI Taxonomy" id="1531966"/>
    <lineage>
        <taxon>Eukaryota</taxon>
        <taxon>Fungi</taxon>
        <taxon>Dikarya</taxon>
        <taxon>Ascomycota</taxon>
        <taxon>Pezizomycotina</taxon>
        <taxon>Sordariomycetes</taxon>
        <taxon>Hypocreomycetidae</taxon>
        <taxon>Hypocreales</taxon>
        <taxon>Clavicipitaceae</taxon>
        <taxon>Clavicipitaceae incertae sedis</taxon>
        <taxon>'Torrubiella' clade</taxon>
    </lineage>
</organism>
<accession>A0A0A1T459</accession>
<feature type="compositionally biased region" description="Pro residues" evidence="1">
    <location>
        <begin position="740"/>
        <end position="753"/>
    </location>
</feature>
<proteinExistence type="predicted"/>
<sequence length="1215" mass="130095">MTSPAPASMMGGWNAPAQPMPVAETDENGVQTRPMSLKVHYTFDKEAQVNCLARLQQTLRIQTIQLDDGSSIGVVDLRACIQAVTDCSPELAGQDCDYTIYAVDFSEPNTPLVGQGMLSWALDTLLRGDMSAQPKLVTGRVTKNLLGVFSGGNKETLEVTLRLTAGANKTMQWAADSFDMQAAMTPTGASEWNSFLQSNPQIGDQAHISRVASPAMSQGPPASLARRDSFGPGVLHNADGMGVQRIAPVPVDASTMPNLPGGSSRPSSRTSNRAPRKRQPTGRPRGRPRKKPVEGNTSGYEDGTEGEDGPAKKRVKTTKVERVVNPFTAGSESLRVAASTSGSIRNFRPLNTEGSAEGSAANHLQEVPRAPTPVPNGPVFPGQRGKVRRESTLSQKPMTIAPYPGPQRPLSPSQEDGRSPESAEPTPNYSEDSPGDIGSSPPVARATPYLRSSPPPSSPMLPPMPTAKRDASFLSENMDDLFGDEAALPPPRVESRAVFTQQPPRKPRPAKQPTGIPVSVFQMQDGPGGQDLVHICSYNSPPLNPPSTSRPLAPAPPPTQTVSHEQPSLPPLKQQKPSSRPKASAATSPPIQEPTPPPTTDAVDKAPSPVLAAEAAQAGPSTLPDESAKAAKVQRPSSAEAAKPSSQMPSLASKPRRPLARSQSAGPLLLPAIPASEPIGPSSLSQSFMPEQAQRRPDTAAPLRRESCHGPISVPVPASDPAGPAPSAVQPPNVSFSEAPCPPSESVLPPPSSPQGAKSNKNVVKKHAIRARLEEAIMNGEMPPFCNNCGAIETPTWRKIWVQEREGIPEPVQFSEKPGKITAIEITERGDDEEPTKYRVTKKGLGPTDDKRDWQELLLCNPCGIWLTKCKAHRPRDRWDRDASRLGQERKRRNTGRSTSRAKKGRKTDAVANPTSEAYLHTDAIGPVEPSSPKLAESLEDQSFKAAPLAQPGSTHSTVTAKSPVNPELDAAMGVTKRLLFPSPRKDGSPKILGDLKVNLVQTMVDQHQDKLTADGKENMGSLKESKSQDELEALFRSPGPARPSTPPPNAKSASSANFKTPTQPTPSHRPITRSVSRSIRSVRSILASPSHLALLQRTPTKTPRPTLAVPDSASRRRSPRNHQATFEVFDTPITRTINQMLSEPNGFGLDTNDLDLGNLPTLDNHQSFMDFGNFLSTDGIMPSSPPKAGSLAFDYEDSDVWATWGVDGVNSLEE</sequence>
<feature type="region of interest" description="Disordered" evidence="1">
    <location>
        <begin position="251"/>
        <end position="317"/>
    </location>
</feature>
<protein>
    <recommendedName>
        <fullName evidence="2">Ams2/SPT21 N-terminal domain-containing protein</fullName>
    </recommendedName>
</protein>
<name>A0A0A1T459_9HYPO</name>
<dbReference type="PANTHER" id="PTHR39147">
    <property type="entry name" value="PROTEIN SPT21"/>
    <property type="match status" value="1"/>
</dbReference>
<feature type="region of interest" description="Disordered" evidence="1">
    <location>
        <begin position="366"/>
        <end position="763"/>
    </location>
</feature>
<dbReference type="AlphaFoldDB" id="A0A0A1T459"/>
<dbReference type="STRING" id="1531966.A0A0A1T459"/>
<keyword evidence="4" id="KW-1185">Reference proteome</keyword>
<dbReference type="InterPro" id="IPR042403">
    <property type="entry name" value="Spt21/Ams2"/>
</dbReference>
<dbReference type="Pfam" id="PF25823">
    <property type="entry name" value="Ams2-SPT21_N"/>
    <property type="match status" value="1"/>
</dbReference>
<feature type="compositionally biased region" description="Polar residues" evidence="1">
    <location>
        <begin position="537"/>
        <end position="550"/>
    </location>
</feature>
<feature type="region of interest" description="Disordered" evidence="1">
    <location>
        <begin position="212"/>
        <end position="239"/>
    </location>
</feature>
<feature type="compositionally biased region" description="Basic and acidic residues" evidence="1">
    <location>
        <begin position="693"/>
        <end position="708"/>
    </location>
</feature>
<gene>
    <name evidence="3" type="ORF">VHEMI01038</name>
</gene>
<feature type="compositionally biased region" description="Basic and acidic residues" evidence="1">
    <location>
        <begin position="877"/>
        <end position="889"/>
    </location>
</feature>
<feature type="compositionally biased region" description="Low complexity" evidence="1">
    <location>
        <begin position="257"/>
        <end position="273"/>
    </location>
</feature>
<dbReference type="GO" id="GO:0030466">
    <property type="term" value="P:silent mating-type cassette heterochromatin formation"/>
    <property type="evidence" value="ECO:0007669"/>
    <property type="project" value="TreeGrafter"/>
</dbReference>
<feature type="compositionally biased region" description="Pro residues" evidence="1">
    <location>
        <begin position="1041"/>
        <end position="1050"/>
    </location>
</feature>
<feature type="compositionally biased region" description="Basic residues" evidence="1">
    <location>
        <begin position="890"/>
        <end position="906"/>
    </location>
</feature>
<dbReference type="OrthoDB" id="3199820at2759"/>
<feature type="compositionally biased region" description="Basic and acidic residues" evidence="1">
    <location>
        <begin position="1013"/>
        <end position="1030"/>
    </location>
</feature>
<dbReference type="InterPro" id="IPR057725">
    <property type="entry name" value="Ams2-SPT21_N"/>
</dbReference>
<feature type="compositionally biased region" description="Polar residues" evidence="1">
    <location>
        <begin position="1052"/>
        <end position="1067"/>
    </location>
</feature>
<dbReference type="SUPFAM" id="SSF57716">
    <property type="entry name" value="Glucocorticoid receptor-like (DNA-binding domain)"/>
    <property type="match status" value="1"/>
</dbReference>
<dbReference type="HOGENOM" id="CLU_001743_2_0_1"/>
<feature type="compositionally biased region" description="Low complexity" evidence="1">
    <location>
        <begin position="713"/>
        <end position="728"/>
    </location>
</feature>
<evidence type="ECO:0000313" key="3">
    <source>
        <dbReference type="EMBL" id="CEJ80880.1"/>
    </source>
</evidence>
<dbReference type="EMBL" id="CDHN01000001">
    <property type="protein sequence ID" value="CEJ80880.1"/>
    <property type="molecule type" value="Genomic_DNA"/>
</dbReference>
<dbReference type="PANTHER" id="PTHR39147:SF1">
    <property type="entry name" value="PROTEIN SPT21"/>
    <property type="match status" value="1"/>
</dbReference>
<dbReference type="GO" id="GO:0000183">
    <property type="term" value="P:rDNA heterochromatin formation"/>
    <property type="evidence" value="ECO:0007669"/>
    <property type="project" value="TreeGrafter"/>
</dbReference>
<dbReference type="Proteomes" id="UP000039046">
    <property type="component" value="Unassembled WGS sequence"/>
</dbReference>
<feature type="region of interest" description="Disordered" evidence="1">
    <location>
        <begin position="1013"/>
        <end position="1078"/>
    </location>
</feature>
<evidence type="ECO:0000313" key="4">
    <source>
        <dbReference type="Proteomes" id="UP000039046"/>
    </source>
</evidence>
<feature type="region of interest" description="Disordered" evidence="1">
    <location>
        <begin position="877"/>
        <end position="966"/>
    </location>
</feature>
<feature type="compositionally biased region" description="Basic residues" evidence="1">
    <location>
        <begin position="274"/>
        <end position="290"/>
    </location>
</feature>
<dbReference type="InterPro" id="IPR013088">
    <property type="entry name" value="Znf_NHR/GATA"/>
</dbReference>
<feature type="domain" description="Ams2/SPT21 N-terminal" evidence="2">
    <location>
        <begin position="30"/>
        <end position="165"/>
    </location>
</feature>
<dbReference type="Gene3D" id="3.30.50.10">
    <property type="entry name" value="Erythroid Transcription Factor GATA-1, subunit A"/>
    <property type="match status" value="1"/>
</dbReference>
<feature type="compositionally biased region" description="Polar residues" evidence="1">
    <location>
        <begin position="952"/>
        <end position="963"/>
    </location>
</feature>
<evidence type="ECO:0000259" key="2">
    <source>
        <dbReference type="Pfam" id="PF25823"/>
    </source>
</evidence>
<dbReference type="GO" id="GO:0008270">
    <property type="term" value="F:zinc ion binding"/>
    <property type="evidence" value="ECO:0007669"/>
    <property type="project" value="InterPro"/>
</dbReference>
<feature type="compositionally biased region" description="Pro residues" evidence="1">
    <location>
        <begin position="453"/>
        <end position="465"/>
    </location>
</feature>